<dbReference type="Proteomes" id="UP000522720">
    <property type="component" value="Unassembled WGS sequence"/>
</dbReference>
<dbReference type="AlphaFoldDB" id="A0A7X6S0R8"/>
<evidence type="ECO:0000259" key="1">
    <source>
        <dbReference type="SMART" id="SM00986"/>
    </source>
</evidence>
<gene>
    <name evidence="2" type="ORF">HF992_04220</name>
</gene>
<dbReference type="CDD" id="cd10033">
    <property type="entry name" value="UDG_like"/>
    <property type="match status" value="1"/>
</dbReference>
<accession>A0A7X6S0R8</accession>
<name>A0A7X6S0R8_9STRE</name>
<protein>
    <submittedName>
        <fullName evidence="2">Uracil-DNA glycosylase family protein</fullName>
    </submittedName>
</protein>
<evidence type="ECO:0000313" key="2">
    <source>
        <dbReference type="EMBL" id="NKZ20057.1"/>
    </source>
</evidence>
<proteinExistence type="predicted"/>
<dbReference type="InterPro" id="IPR047124">
    <property type="entry name" value="HI_0220.2"/>
</dbReference>
<dbReference type="Gene3D" id="3.40.470.10">
    <property type="entry name" value="Uracil-DNA glycosylase-like domain"/>
    <property type="match status" value="1"/>
</dbReference>
<dbReference type="EMBL" id="JAAXPR010000005">
    <property type="protein sequence ID" value="NKZ20057.1"/>
    <property type="molecule type" value="Genomic_DNA"/>
</dbReference>
<dbReference type="SUPFAM" id="SSF52141">
    <property type="entry name" value="Uracil-DNA glycosylase-like"/>
    <property type="match status" value="1"/>
</dbReference>
<dbReference type="InterPro" id="IPR036895">
    <property type="entry name" value="Uracil-DNA_glycosylase-like_sf"/>
</dbReference>
<dbReference type="SMART" id="SM00986">
    <property type="entry name" value="UDG"/>
    <property type="match status" value="1"/>
</dbReference>
<comment type="caution">
    <text evidence="2">The sequence shown here is derived from an EMBL/GenBank/DDBJ whole genome shotgun (WGS) entry which is preliminary data.</text>
</comment>
<keyword evidence="3" id="KW-1185">Reference proteome</keyword>
<reference evidence="2 3" key="1">
    <citation type="submission" date="2020-04" db="EMBL/GenBank/DDBJ databases">
        <title>MicrobeNet Type strains.</title>
        <authorList>
            <person name="Nicholson A.C."/>
        </authorList>
    </citation>
    <scope>NUCLEOTIDE SEQUENCE [LARGE SCALE GENOMIC DNA]</scope>
    <source>
        <strain evidence="2 3">CCUG 69612</strain>
    </source>
</reference>
<sequence>MINQDMLTKEIMADPANKSYTDLGITPLFEAPETAKILIIGQAPGQKTQEAGVCFKDRSGDRLRNWLGVDEETFYQSGYFGILPMDFYFPGKGTSGDLPPRPDFAAKWHPKLLALMPQVELICLVGIYAQKAYLDLPLKASLTQTVQAYQAFGPLYFPLVHPSPRNQIWMAKNPWFETDVLPALKERVKKVLSTCPSL</sequence>
<organism evidence="2 3">
    <name type="scientific">Streptococcus ovuberis</name>
    <dbReference type="NCBI Taxonomy" id="1936207"/>
    <lineage>
        <taxon>Bacteria</taxon>
        <taxon>Bacillati</taxon>
        <taxon>Bacillota</taxon>
        <taxon>Bacilli</taxon>
        <taxon>Lactobacillales</taxon>
        <taxon>Streptococcaceae</taxon>
        <taxon>Streptococcus</taxon>
    </lineage>
</organism>
<evidence type="ECO:0000313" key="3">
    <source>
        <dbReference type="Proteomes" id="UP000522720"/>
    </source>
</evidence>
<dbReference type="PANTHER" id="PTHR42160:SF1">
    <property type="entry name" value="URACIL-DNA GLYCOSYLASE SUPERFAMILY PROTEIN"/>
    <property type="match status" value="1"/>
</dbReference>
<dbReference type="PANTHER" id="PTHR42160">
    <property type="entry name" value="URACIL-DNA GLYCOSYLASE SUPERFAMILY PROTEIN"/>
    <property type="match status" value="1"/>
</dbReference>
<dbReference type="Pfam" id="PF03167">
    <property type="entry name" value="UDG"/>
    <property type="match status" value="1"/>
</dbReference>
<dbReference type="InterPro" id="IPR005122">
    <property type="entry name" value="Uracil-DNA_glycosylase-like"/>
</dbReference>
<dbReference type="SMART" id="SM00987">
    <property type="entry name" value="UreE_C"/>
    <property type="match status" value="1"/>
</dbReference>
<feature type="domain" description="Uracil-DNA glycosylase-like" evidence="1">
    <location>
        <begin position="28"/>
        <end position="185"/>
    </location>
</feature>